<evidence type="ECO:0000313" key="1">
    <source>
        <dbReference type="EMBL" id="CAG8847083.1"/>
    </source>
</evidence>
<evidence type="ECO:0000313" key="2">
    <source>
        <dbReference type="Proteomes" id="UP000789901"/>
    </source>
</evidence>
<feature type="non-terminal residue" evidence="1">
    <location>
        <position position="1"/>
    </location>
</feature>
<dbReference type="Proteomes" id="UP000789901">
    <property type="component" value="Unassembled WGS sequence"/>
</dbReference>
<dbReference type="EMBL" id="CAJVQB010086134">
    <property type="protein sequence ID" value="CAG8847083.1"/>
    <property type="molecule type" value="Genomic_DNA"/>
</dbReference>
<feature type="non-terminal residue" evidence="1">
    <location>
        <position position="49"/>
    </location>
</feature>
<comment type="caution">
    <text evidence="1">The sequence shown here is derived from an EMBL/GenBank/DDBJ whole genome shotgun (WGS) entry which is preliminary data.</text>
</comment>
<accession>A0ABN7X474</accession>
<sequence>QRLQEAQIYIGSAKLSQETDENEIIKLHPVMRSLIASLQINSDSISNKE</sequence>
<keyword evidence="2" id="KW-1185">Reference proteome</keyword>
<organism evidence="1 2">
    <name type="scientific">Gigaspora margarita</name>
    <dbReference type="NCBI Taxonomy" id="4874"/>
    <lineage>
        <taxon>Eukaryota</taxon>
        <taxon>Fungi</taxon>
        <taxon>Fungi incertae sedis</taxon>
        <taxon>Mucoromycota</taxon>
        <taxon>Glomeromycotina</taxon>
        <taxon>Glomeromycetes</taxon>
        <taxon>Diversisporales</taxon>
        <taxon>Gigasporaceae</taxon>
        <taxon>Gigaspora</taxon>
    </lineage>
</organism>
<reference evidence="1 2" key="1">
    <citation type="submission" date="2021-06" db="EMBL/GenBank/DDBJ databases">
        <authorList>
            <person name="Kallberg Y."/>
            <person name="Tangrot J."/>
            <person name="Rosling A."/>
        </authorList>
    </citation>
    <scope>NUCLEOTIDE SEQUENCE [LARGE SCALE GENOMIC DNA]</scope>
    <source>
        <strain evidence="1 2">120-4 pot B 10/14</strain>
    </source>
</reference>
<gene>
    <name evidence="1" type="ORF">GMARGA_LOCUS38487</name>
</gene>
<proteinExistence type="predicted"/>
<protein>
    <submittedName>
        <fullName evidence="1">34017_t:CDS:1</fullName>
    </submittedName>
</protein>
<name>A0ABN7X474_GIGMA</name>